<dbReference type="GO" id="GO:0001779">
    <property type="term" value="P:natural killer cell differentiation"/>
    <property type="evidence" value="ECO:0007669"/>
    <property type="project" value="Ensembl"/>
</dbReference>
<dbReference type="CTD" id="3600"/>
<dbReference type="PRINTS" id="PR01947">
    <property type="entry name" value="INTLKN15MAML"/>
</dbReference>
<dbReference type="GO" id="GO:0001866">
    <property type="term" value="P:NK T cell proliferation"/>
    <property type="evidence" value="ECO:0007669"/>
    <property type="project" value="Ensembl"/>
</dbReference>
<evidence type="ECO:0000256" key="6">
    <source>
        <dbReference type="ARBA" id="ARBA00023157"/>
    </source>
</evidence>
<reference evidence="9" key="2">
    <citation type="submission" date="2025-08" db="UniProtKB">
        <authorList>
            <consortium name="Ensembl"/>
        </authorList>
    </citation>
    <scope>IDENTIFICATION</scope>
</reference>
<keyword evidence="10" id="KW-1185">Reference proteome</keyword>
<dbReference type="GO" id="GO:0005126">
    <property type="term" value="F:cytokine receptor binding"/>
    <property type="evidence" value="ECO:0007669"/>
    <property type="project" value="InterPro"/>
</dbReference>
<dbReference type="GO" id="GO:0032825">
    <property type="term" value="P:positive regulation of natural killer cell differentiation"/>
    <property type="evidence" value="ECO:0007669"/>
    <property type="project" value="Ensembl"/>
</dbReference>
<dbReference type="STRING" id="9925.ENSCHIP00000029315"/>
<dbReference type="InterPro" id="IPR020439">
    <property type="entry name" value="IL-15"/>
</dbReference>
<evidence type="ECO:0000256" key="2">
    <source>
        <dbReference type="ARBA" id="ARBA00006050"/>
    </source>
</evidence>
<dbReference type="GO" id="GO:0001787">
    <property type="term" value="P:natural killer cell proliferation"/>
    <property type="evidence" value="ECO:0007669"/>
    <property type="project" value="Ensembl"/>
</dbReference>
<keyword evidence="3 8" id="KW-0202">Cytokine</keyword>
<dbReference type="KEGG" id="chx:102180957"/>
<dbReference type="SUPFAM" id="SSF47266">
    <property type="entry name" value="4-helical cytokines"/>
    <property type="match status" value="1"/>
</dbReference>
<dbReference type="EMBL" id="LWLT01000018">
    <property type="status" value="NOT_ANNOTATED_CDS"/>
    <property type="molecule type" value="Genomic_DNA"/>
</dbReference>
<name>A0A452FXZ8_CAPHI</name>
<dbReference type="OMA" id="FVWGCIS"/>
<keyword evidence="6" id="KW-1015">Disulfide bond</keyword>
<evidence type="ECO:0000256" key="5">
    <source>
        <dbReference type="ARBA" id="ARBA00022729"/>
    </source>
</evidence>
<dbReference type="GO" id="GO:0042119">
    <property type="term" value="P:neutrophil activation"/>
    <property type="evidence" value="ECO:0007669"/>
    <property type="project" value="Ensembl"/>
</dbReference>
<dbReference type="GO" id="GO:0048535">
    <property type="term" value="P:lymph node development"/>
    <property type="evidence" value="ECO:0007669"/>
    <property type="project" value="Ensembl"/>
</dbReference>
<evidence type="ECO:0000256" key="1">
    <source>
        <dbReference type="ARBA" id="ARBA00004613"/>
    </source>
</evidence>
<keyword evidence="4" id="KW-0964">Secreted</keyword>
<dbReference type="Gene3D" id="1.20.1250.70">
    <property type="entry name" value="Interleukin-15/Interleukin-21"/>
    <property type="match status" value="1"/>
</dbReference>
<dbReference type="GO" id="GO:0045580">
    <property type="term" value="P:regulation of T cell differentiation"/>
    <property type="evidence" value="ECO:0007669"/>
    <property type="project" value="Ensembl"/>
</dbReference>
<dbReference type="GO" id="GO:0005615">
    <property type="term" value="C:extracellular space"/>
    <property type="evidence" value="ECO:0007669"/>
    <property type="project" value="UniProtKB-KW"/>
</dbReference>
<evidence type="ECO:0000256" key="4">
    <source>
        <dbReference type="ARBA" id="ARBA00022525"/>
    </source>
</evidence>
<dbReference type="GO" id="GO:0050778">
    <property type="term" value="P:positive regulation of immune response"/>
    <property type="evidence" value="ECO:0007669"/>
    <property type="project" value="Ensembl"/>
</dbReference>
<comment type="similarity">
    <text evidence="2 8">Belongs to the IL-15/IL-21 family.</text>
</comment>
<dbReference type="GO" id="GO:0032740">
    <property type="term" value="P:positive regulation of interleukin-17 production"/>
    <property type="evidence" value="ECO:0007669"/>
    <property type="project" value="Ensembl"/>
</dbReference>
<gene>
    <name evidence="9" type="primary">IL15</name>
</gene>
<dbReference type="GO" id="GO:0032819">
    <property type="term" value="P:positive regulation of natural killer cell proliferation"/>
    <property type="evidence" value="ECO:0007669"/>
    <property type="project" value="Ensembl"/>
</dbReference>
<dbReference type="GO" id="GO:0006955">
    <property type="term" value="P:immune response"/>
    <property type="evidence" value="ECO:0007669"/>
    <property type="project" value="InterPro"/>
</dbReference>
<evidence type="ECO:0000256" key="8">
    <source>
        <dbReference type="RuleBase" id="RU003453"/>
    </source>
</evidence>
<dbReference type="PRINTS" id="PR01930">
    <property type="entry name" value="INTRLEUKIN15"/>
</dbReference>
<organism evidence="9 10">
    <name type="scientific">Capra hircus</name>
    <name type="common">Goat</name>
    <dbReference type="NCBI Taxonomy" id="9925"/>
    <lineage>
        <taxon>Eukaryota</taxon>
        <taxon>Metazoa</taxon>
        <taxon>Chordata</taxon>
        <taxon>Craniata</taxon>
        <taxon>Vertebrata</taxon>
        <taxon>Euteleostomi</taxon>
        <taxon>Mammalia</taxon>
        <taxon>Eutheria</taxon>
        <taxon>Laurasiatheria</taxon>
        <taxon>Artiodactyla</taxon>
        <taxon>Ruminantia</taxon>
        <taxon>Pecora</taxon>
        <taxon>Bovidae</taxon>
        <taxon>Caprinae</taxon>
        <taxon>Capra</taxon>
    </lineage>
</organism>
<evidence type="ECO:0000256" key="3">
    <source>
        <dbReference type="ARBA" id="ARBA00022514"/>
    </source>
</evidence>
<dbReference type="GO" id="GO:0120163">
    <property type="term" value="P:negative regulation of cold-induced thermogenesis"/>
    <property type="evidence" value="ECO:0007669"/>
    <property type="project" value="Ensembl"/>
</dbReference>
<evidence type="ECO:0000256" key="7">
    <source>
        <dbReference type="ARBA" id="ARBA00023180"/>
    </source>
</evidence>
<dbReference type="GeneID" id="102180957"/>
<dbReference type="RefSeq" id="XP_017917051.1">
    <property type="nucleotide sequence ID" value="XM_018061562.1"/>
</dbReference>
<evidence type="ECO:0000313" key="9">
    <source>
        <dbReference type="Ensembl" id="ENSCHIP00000029315.1"/>
    </source>
</evidence>
<dbReference type="GO" id="GO:0042102">
    <property type="term" value="P:positive regulation of T cell proliferation"/>
    <property type="evidence" value="ECO:0007669"/>
    <property type="project" value="Ensembl"/>
</dbReference>
<sequence length="161" mass="18439">MRILKPYLRSTSIQCYLCLLLNSHFLTEAGIHVFILGCISAGLPKTEANWQYVIHDLETIEHLIQSLHMDATLYTESDAHPNCKVTALQCFLLELRVILHESKNAAIYEIIENLTILADRNLSSIENKTELGCKECEELEEKSIKEFLKSFVHIVQMFNTS</sequence>
<dbReference type="GO" id="GO:0048469">
    <property type="term" value="P:cell maturation"/>
    <property type="evidence" value="ECO:0007669"/>
    <property type="project" value="Ensembl"/>
</dbReference>
<dbReference type="GO" id="GO:0005125">
    <property type="term" value="F:cytokine activity"/>
    <property type="evidence" value="ECO:0007669"/>
    <property type="project" value="UniProtKB-KW"/>
</dbReference>
<keyword evidence="5" id="KW-0732">Signal</keyword>
<dbReference type="GeneTree" id="ENSGT00390000016264"/>
<accession>A0A452FXZ8</accession>
<dbReference type="OrthoDB" id="8905762at2759"/>
<dbReference type="GO" id="GO:0045062">
    <property type="term" value="P:extrathymic T cell selection"/>
    <property type="evidence" value="ECO:0007669"/>
    <property type="project" value="Ensembl"/>
</dbReference>
<dbReference type="AlphaFoldDB" id="A0A452FXZ8"/>
<dbReference type="PANTHER" id="PTHR14356:SF3">
    <property type="entry name" value="INTERLEUKIN-15"/>
    <property type="match status" value="1"/>
</dbReference>
<proteinExistence type="inferred from homology"/>
<reference evidence="9" key="3">
    <citation type="submission" date="2025-09" db="UniProtKB">
        <authorList>
            <consortium name="Ensembl"/>
        </authorList>
    </citation>
    <scope>IDENTIFICATION</scope>
</reference>
<dbReference type="PANTHER" id="PTHR14356">
    <property type="entry name" value="INTERLEUKIN-15-RELATED"/>
    <property type="match status" value="1"/>
</dbReference>
<protein>
    <recommendedName>
        <fullName evidence="8">Interleukin</fullName>
    </recommendedName>
</protein>
<dbReference type="GO" id="GO:0005829">
    <property type="term" value="C:cytosol"/>
    <property type="evidence" value="ECO:0007669"/>
    <property type="project" value="Ensembl"/>
</dbReference>
<dbReference type="GO" id="GO:0050766">
    <property type="term" value="P:positive regulation of phagocytosis"/>
    <property type="evidence" value="ECO:0007669"/>
    <property type="project" value="Ensembl"/>
</dbReference>
<keyword evidence="7" id="KW-0325">Glycoprotein</keyword>
<comment type="subcellular location">
    <subcellularLocation>
        <location evidence="1">Secreted</location>
    </subcellularLocation>
</comment>
<dbReference type="Pfam" id="PF02372">
    <property type="entry name" value="IL15"/>
    <property type="match status" value="1"/>
</dbReference>
<dbReference type="Ensembl" id="ENSCHIT00000037185.1">
    <property type="protein sequence ID" value="ENSCHIP00000029315.1"/>
    <property type="gene ID" value="ENSCHIG00000024482.1"/>
</dbReference>
<dbReference type="Proteomes" id="UP000291000">
    <property type="component" value="Chromosome 17"/>
</dbReference>
<dbReference type="InterPro" id="IPR003443">
    <property type="entry name" value="IL-15/IL-21_fam"/>
</dbReference>
<dbReference type="InterPro" id="IPR009079">
    <property type="entry name" value="4_helix_cytokine-like_core"/>
</dbReference>
<dbReference type="GO" id="GO:0016607">
    <property type="term" value="C:nuclear speck"/>
    <property type="evidence" value="ECO:0007669"/>
    <property type="project" value="Ensembl"/>
</dbReference>
<evidence type="ECO:0000313" key="10">
    <source>
        <dbReference type="Proteomes" id="UP000291000"/>
    </source>
</evidence>
<dbReference type="InterPro" id="IPR020466">
    <property type="entry name" value="IL-15_mml"/>
</dbReference>
<dbReference type="GO" id="GO:0030225">
    <property type="term" value="P:macrophage differentiation"/>
    <property type="evidence" value="ECO:0007669"/>
    <property type="project" value="Ensembl"/>
</dbReference>
<reference evidence="9 10" key="1">
    <citation type="submission" date="2016-04" db="EMBL/GenBank/DDBJ databases">
        <title>Polished mammalian reference genomes with single-molecule sequencing and chromosome conformation capture applied to the Capra hircus genome.</title>
        <authorList>
            <person name="Bickhart D.M."/>
            <person name="Koren S."/>
            <person name="Rosen B."/>
            <person name="Hastie A."/>
            <person name="Liachko I."/>
            <person name="Sullivan S.T."/>
            <person name="Burton J."/>
            <person name="Sayre B.L."/>
            <person name="Huson H.J."/>
            <person name="Lee J."/>
            <person name="Lam E."/>
            <person name="Kelley C.M."/>
            <person name="Hutchison J.L."/>
            <person name="Zhou Y."/>
            <person name="Sun J."/>
            <person name="Crisa A."/>
            <person name="Schwartz J.C."/>
            <person name="Hammond J.A."/>
            <person name="Schroeder S.G."/>
            <person name="Liu G.E."/>
            <person name="Dunham M."/>
            <person name="Shendure J."/>
            <person name="Sonstegard T.S."/>
            <person name="Phillippy A.M."/>
            <person name="Van Tassell C.P."/>
            <person name="Smith T.P."/>
        </authorList>
    </citation>
    <scope>NUCLEOTIDE SEQUENCE [LARGE SCALE GENOMIC DNA]</scope>
</reference>
<dbReference type="Bgee" id="ENSCHIG00000024482">
    <property type="expression patterns" value="Expressed in spleen and 16 other cell types or tissues"/>
</dbReference>
<dbReference type="GO" id="GO:0050691">
    <property type="term" value="P:regulation of defense response to virus by host"/>
    <property type="evidence" value="ECO:0007669"/>
    <property type="project" value="Ensembl"/>
</dbReference>
<dbReference type="GO" id="GO:0035723">
    <property type="term" value="P:interleukin-15-mediated signaling pathway"/>
    <property type="evidence" value="ECO:0007669"/>
    <property type="project" value="Ensembl"/>
</dbReference>